<feature type="non-terminal residue" evidence="2">
    <location>
        <position position="85"/>
    </location>
</feature>
<evidence type="ECO:0000313" key="2">
    <source>
        <dbReference type="EMBL" id="PTB73320.1"/>
    </source>
</evidence>
<keyword evidence="1" id="KW-0812">Transmembrane</keyword>
<keyword evidence="3" id="KW-1185">Reference proteome</keyword>
<dbReference type="AlphaFoldDB" id="A0A2T4BVH6"/>
<proteinExistence type="predicted"/>
<gene>
    <name evidence="2" type="ORF">M440DRAFT_1404337</name>
</gene>
<dbReference type="EMBL" id="KZ679138">
    <property type="protein sequence ID" value="PTB73320.1"/>
    <property type="molecule type" value="Genomic_DNA"/>
</dbReference>
<protein>
    <submittedName>
        <fullName evidence="2">Uncharacterized protein</fullName>
    </submittedName>
</protein>
<dbReference type="Proteomes" id="UP000240760">
    <property type="component" value="Unassembled WGS sequence"/>
</dbReference>
<organism evidence="2 3">
    <name type="scientific">Trichoderma longibrachiatum ATCC 18648</name>
    <dbReference type="NCBI Taxonomy" id="983965"/>
    <lineage>
        <taxon>Eukaryota</taxon>
        <taxon>Fungi</taxon>
        <taxon>Dikarya</taxon>
        <taxon>Ascomycota</taxon>
        <taxon>Pezizomycotina</taxon>
        <taxon>Sordariomycetes</taxon>
        <taxon>Hypocreomycetidae</taxon>
        <taxon>Hypocreales</taxon>
        <taxon>Hypocreaceae</taxon>
        <taxon>Trichoderma</taxon>
    </lineage>
</organism>
<sequence>MSDTLQGHGNLMQIETAISSFILKRRAQQVVLQNILAGTSIRSLGIRQRICPQKTKKEESSGFLLLQLLLTALLMTWKSVWVLLR</sequence>
<evidence type="ECO:0000256" key="1">
    <source>
        <dbReference type="SAM" id="Phobius"/>
    </source>
</evidence>
<evidence type="ECO:0000313" key="3">
    <source>
        <dbReference type="Proteomes" id="UP000240760"/>
    </source>
</evidence>
<feature type="transmembrane region" description="Helical" evidence="1">
    <location>
        <begin position="63"/>
        <end position="84"/>
    </location>
</feature>
<keyword evidence="1" id="KW-0472">Membrane</keyword>
<name>A0A2T4BVH6_TRILO</name>
<reference evidence="2 3" key="1">
    <citation type="submission" date="2016-07" db="EMBL/GenBank/DDBJ databases">
        <title>Multiple horizontal gene transfer events from other fungi enriched the ability of initially mycotrophic Trichoderma (Ascomycota) to feed on dead plant biomass.</title>
        <authorList>
            <consortium name="DOE Joint Genome Institute"/>
            <person name="Aerts A."/>
            <person name="Atanasova L."/>
            <person name="Chenthamara K."/>
            <person name="Zhang J."/>
            <person name="Grujic M."/>
            <person name="Henrissat B."/>
            <person name="Kuo A."/>
            <person name="Salamov A."/>
            <person name="Lipzen A."/>
            <person name="Labutti K."/>
            <person name="Barry K."/>
            <person name="Miao Y."/>
            <person name="Rahimi M.J."/>
            <person name="Shen Q."/>
            <person name="Grigoriev I.V."/>
            <person name="Kubicek C.P."/>
            <person name="Druzhinina I.S."/>
        </authorList>
    </citation>
    <scope>NUCLEOTIDE SEQUENCE [LARGE SCALE GENOMIC DNA]</scope>
    <source>
        <strain evidence="2 3">ATCC 18648</strain>
    </source>
</reference>
<keyword evidence="1" id="KW-1133">Transmembrane helix</keyword>
<accession>A0A2T4BVH6</accession>